<feature type="compositionally biased region" description="Low complexity" evidence="1">
    <location>
        <begin position="1"/>
        <end position="14"/>
    </location>
</feature>
<reference evidence="4 5" key="1">
    <citation type="submission" date="2020-08" db="EMBL/GenBank/DDBJ databases">
        <authorList>
            <person name="Mo P."/>
        </authorList>
    </citation>
    <scope>NUCLEOTIDE SEQUENCE [LARGE SCALE GENOMIC DNA]</scope>
    <source>
        <strain evidence="4 5">CGMCC 4.1532</strain>
    </source>
</reference>
<feature type="transmembrane region" description="Helical" evidence="2">
    <location>
        <begin position="214"/>
        <end position="234"/>
    </location>
</feature>
<dbReference type="Pfam" id="PF01841">
    <property type="entry name" value="Transglut_core"/>
    <property type="match status" value="1"/>
</dbReference>
<dbReference type="EMBL" id="CP060131">
    <property type="protein sequence ID" value="QNG51807.1"/>
    <property type="molecule type" value="Genomic_DNA"/>
</dbReference>
<dbReference type="SUPFAM" id="SSF54001">
    <property type="entry name" value="Cysteine proteinases"/>
    <property type="match status" value="1"/>
</dbReference>
<dbReference type="Proteomes" id="UP000515728">
    <property type="component" value="Chromosome"/>
</dbReference>
<evidence type="ECO:0000256" key="2">
    <source>
        <dbReference type="SAM" id="Phobius"/>
    </source>
</evidence>
<dbReference type="InterPro" id="IPR052901">
    <property type="entry name" value="Bact_TGase-like"/>
</dbReference>
<dbReference type="AlphaFoldDB" id="A0A7G7MG96"/>
<dbReference type="InterPro" id="IPR021878">
    <property type="entry name" value="TgpA_N"/>
</dbReference>
<protein>
    <submittedName>
        <fullName evidence="4">Transglutaminase domain-containing protein</fullName>
    </submittedName>
</protein>
<feature type="region of interest" description="Disordered" evidence="1">
    <location>
        <begin position="548"/>
        <end position="589"/>
    </location>
</feature>
<feature type="transmembrane region" description="Helical" evidence="2">
    <location>
        <begin position="597"/>
        <end position="616"/>
    </location>
</feature>
<evidence type="ECO:0000259" key="3">
    <source>
        <dbReference type="SMART" id="SM00460"/>
    </source>
</evidence>
<organism evidence="4 5">
    <name type="scientific">Pseudonocardia petroleophila</name>
    <dbReference type="NCBI Taxonomy" id="37331"/>
    <lineage>
        <taxon>Bacteria</taxon>
        <taxon>Bacillati</taxon>
        <taxon>Actinomycetota</taxon>
        <taxon>Actinomycetes</taxon>
        <taxon>Pseudonocardiales</taxon>
        <taxon>Pseudonocardiaceae</taxon>
        <taxon>Pseudonocardia</taxon>
    </lineage>
</organism>
<dbReference type="Gene3D" id="3.10.620.30">
    <property type="match status" value="1"/>
</dbReference>
<feature type="domain" description="Transglutaminase-like" evidence="3">
    <location>
        <begin position="461"/>
        <end position="530"/>
    </location>
</feature>
<dbReference type="PANTHER" id="PTHR42736:SF1">
    <property type="entry name" value="PROTEIN-GLUTAMINE GAMMA-GLUTAMYLTRANSFERASE"/>
    <property type="match status" value="1"/>
</dbReference>
<name>A0A7G7MG96_9PSEU</name>
<evidence type="ECO:0000256" key="1">
    <source>
        <dbReference type="SAM" id="MobiDB-lite"/>
    </source>
</evidence>
<keyword evidence="2" id="KW-0472">Membrane</keyword>
<feature type="region of interest" description="Disordered" evidence="1">
    <location>
        <begin position="728"/>
        <end position="747"/>
    </location>
</feature>
<evidence type="ECO:0000313" key="5">
    <source>
        <dbReference type="Proteomes" id="UP000515728"/>
    </source>
</evidence>
<evidence type="ECO:0000313" key="4">
    <source>
        <dbReference type="EMBL" id="QNG51807.1"/>
    </source>
</evidence>
<proteinExistence type="predicted"/>
<feature type="region of interest" description="Disordered" evidence="1">
    <location>
        <begin position="1"/>
        <end position="20"/>
    </location>
</feature>
<feature type="transmembrane region" description="Helical" evidence="2">
    <location>
        <begin position="53"/>
        <end position="71"/>
    </location>
</feature>
<dbReference type="InterPro" id="IPR038765">
    <property type="entry name" value="Papain-like_cys_pep_sf"/>
</dbReference>
<dbReference type="KEGG" id="ppel:H6H00_27525"/>
<keyword evidence="5" id="KW-1185">Reference proteome</keyword>
<feature type="transmembrane region" description="Helical" evidence="2">
    <location>
        <begin position="137"/>
        <end position="156"/>
    </location>
</feature>
<keyword evidence="2" id="KW-1133">Transmembrane helix</keyword>
<accession>A0A7G7MG96</accession>
<sequence length="747" mass="75199">MTLTAPRPTRSAPPAAAPGPAPRPLAPLLCGIAVLLAAGPVSAVVQGPAWLGYAGAAVGLVAVVGVAASFVPRIPALAVAVAQVAALIGLLTALFSDEGVAGVLPGPAAVADLGALLVGAGGQIDVGTAPVASTPEILFLVTAALGLLAVAVHLSAVGAEAPAAAGVPLLAAFAVPAALADDLLPWWTLATAALGFGLLLLAPDGNRRQIPGGAVLVAGAAVLALLVGTATAFVGTAGRFDGGGDGTGRGAIGLSPFTALRGQLDQSTPTPLFEVRGLARPQYLRALTLSDYQAGVGWQATRPGPGVDPAGPFTPPSVPGDLADVTIDNVGFRDYWLPLYGTPLTVGGLAPDLFVYDEPSGIAYTARPQQQDTWTQQAFLPAPTTDLLRAAQGERPAAIYANILGVDPRVTEIAQQVTAGAATDFDRAMALQEYFTGPDSEFTYDLATAPPAGDDALVEFLTVGRVGYCEQFASAMAVMLRTVGVPARVAVGFTAGAPVGDYRAVGTGDAHAWVEAWFPGIGWTVFDPTPLTDGRTITPPYVEQARAEAANGGAGADGAPAVPTAPVPTSAAAPTADPQTPGAAAPAPAPAETGLPLWPFAVLPALVLLGLVPALLRALRGRSRLAGATAGGEGAAAAAWEEIVAASVDRRVPVPATDTVRAAARRLVREHRLDAAAQDAVRAVVTAVEASWFGDRHPAPGELTAPVRTVRAAIAAGSPITLRARLLPPSVLTRPPRPAPDPATTST</sequence>
<gene>
    <name evidence="4" type="ORF">H6H00_27525</name>
</gene>
<keyword evidence="2" id="KW-0812">Transmembrane</keyword>
<feature type="transmembrane region" description="Helical" evidence="2">
    <location>
        <begin position="186"/>
        <end position="202"/>
    </location>
</feature>
<dbReference type="InterPro" id="IPR002931">
    <property type="entry name" value="Transglutaminase-like"/>
</dbReference>
<dbReference type="PANTHER" id="PTHR42736">
    <property type="entry name" value="PROTEIN-GLUTAMINE GAMMA-GLUTAMYLTRANSFERASE"/>
    <property type="match status" value="1"/>
</dbReference>
<dbReference type="SMART" id="SM00460">
    <property type="entry name" value="TGc"/>
    <property type="match status" value="1"/>
</dbReference>
<dbReference type="RefSeq" id="WP_185718559.1">
    <property type="nucleotide sequence ID" value="NZ_BAAAWI010000001.1"/>
</dbReference>
<dbReference type="Pfam" id="PF11992">
    <property type="entry name" value="TgpA_N"/>
    <property type="match status" value="1"/>
</dbReference>
<feature type="transmembrane region" description="Helical" evidence="2">
    <location>
        <begin position="76"/>
        <end position="95"/>
    </location>
</feature>